<feature type="DNA-binding region" description="H-T-H motif" evidence="2">
    <location>
        <begin position="31"/>
        <end position="50"/>
    </location>
</feature>
<dbReference type="RefSeq" id="WP_177165679.1">
    <property type="nucleotide sequence ID" value="NZ_FOHA01000004.1"/>
</dbReference>
<dbReference type="PROSITE" id="PS50977">
    <property type="entry name" value="HTH_TETR_2"/>
    <property type="match status" value="1"/>
</dbReference>
<protein>
    <submittedName>
        <fullName evidence="4">DNA-binding transcriptional regulator, AcrR family</fullName>
    </submittedName>
</protein>
<evidence type="ECO:0000256" key="2">
    <source>
        <dbReference type="PROSITE-ProRule" id="PRU00335"/>
    </source>
</evidence>
<reference evidence="4 5" key="1">
    <citation type="submission" date="2016-10" db="EMBL/GenBank/DDBJ databases">
        <authorList>
            <person name="de Groot N.N."/>
        </authorList>
    </citation>
    <scope>NUCLEOTIDE SEQUENCE [LARGE SCALE GENOMIC DNA]</scope>
    <source>
        <strain evidence="4 5">DSM 13760</strain>
    </source>
</reference>
<gene>
    <name evidence="4" type="ORF">SAMN04488559_104156</name>
</gene>
<dbReference type="EMBL" id="FOHA01000004">
    <property type="protein sequence ID" value="SER73777.1"/>
    <property type="molecule type" value="Genomic_DNA"/>
</dbReference>
<dbReference type="InterPro" id="IPR001647">
    <property type="entry name" value="HTH_TetR"/>
</dbReference>
<evidence type="ECO:0000313" key="5">
    <source>
        <dbReference type="Proteomes" id="UP000198948"/>
    </source>
</evidence>
<dbReference type="SUPFAM" id="SSF46689">
    <property type="entry name" value="Homeodomain-like"/>
    <property type="match status" value="1"/>
</dbReference>
<dbReference type="InterPro" id="IPR009057">
    <property type="entry name" value="Homeodomain-like_sf"/>
</dbReference>
<name>A0A1H9RMB2_9LACT</name>
<dbReference type="InterPro" id="IPR050624">
    <property type="entry name" value="HTH-type_Tx_Regulator"/>
</dbReference>
<keyword evidence="1 2" id="KW-0238">DNA-binding</keyword>
<dbReference type="AlphaFoldDB" id="A0A1H9RMB2"/>
<dbReference type="PANTHER" id="PTHR43479:SF11">
    <property type="entry name" value="ACREF_ENVCD OPERON REPRESSOR-RELATED"/>
    <property type="match status" value="1"/>
</dbReference>
<keyword evidence="5" id="KW-1185">Reference proteome</keyword>
<dbReference type="STRING" id="142588.SAMN04488559_104156"/>
<sequence>MNEEKALSTMQKNIIKATLQLVSHAGCKSTTTKQIATHAGINESTIFKNFKSKNELFKVAFEQQLIEMKQEVDEFFGQYFASPRVFLTETGTFLLHMFESHKEAVITSIKEIGNEQAKLVIPDSQEYVLEIFVKKINELKQDKLIEDVDADTIAFLFTNAILGLLMREAKNEYEEQPKVSAVTIDSVIHSFIILLDHSSP</sequence>
<feature type="domain" description="HTH tetR-type" evidence="3">
    <location>
        <begin position="8"/>
        <end position="68"/>
    </location>
</feature>
<evidence type="ECO:0000256" key="1">
    <source>
        <dbReference type="ARBA" id="ARBA00023125"/>
    </source>
</evidence>
<dbReference type="Gene3D" id="1.10.357.10">
    <property type="entry name" value="Tetracycline Repressor, domain 2"/>
    <property type="match status" value="1"/>
</dbReference>
<evidence type="ECO:0000259" key="3">
    <source>
        <dbReference type="PROSITE" id="PS50977"/>
    </source>
</evidence>
<proteinExistence type="predicted"/>
<dbReference type="PANTHER" id="PTHR43479">
    <property type="entry name" value="ACREF/ENVCD OPERON REPRESSOR-RELATED"/>
    <property type="match status" value="1"/>
</dbReference>
<dbReference type="Proteomes" id="UP000198948">
    <property type="component" value="Unassembled WGS sequence"/>
</dbReference>
<dbReference type="GO" id="GO:0003677">
    <property type="term" value="F:DNA binding"/>
    <property type="evidence" value="ECO:0007669"/>
    <property type="project" value="UniProtKB-UniRule"/>
</dbReference>
<dbReference type="PRINTS" id="PR00455">
    <property type="entry name" value="HTHTETR"/>
</dbReference>
<evidence type="ECO:0000313" key="4">
    <source>
        <dbReference type="EMBL" id="SER73777.1"/>
    </source>
</evidence>
<dbReference type="Pfam" id="PF00440">
    <property type="entry name" value="TetR_N"/>
    <property type="match status" value="1"/>
</dbReference>
<organism evidence="4 5">
    <name type="scientific">Isobaculum melis</name>
    <dbReference type="NCBI Taxonomy" id="142588"/>
    <lineage>
        <taxon>Bacteria</taxon>
        <taxon>Bacillati</taxon>
        <taxon>Bacillota</taxon>
        <taxon>Bacilli</taxon>
        <taxon>Lactobacillales</taxon>
        <taxon>Carnobacteriaceae</taxon>
        <taxon>Isobaculum</taxon>
    </lineage>
</organism>
<accession>A0A1H9RMB2</accession>